<evidence type="ECO:0000313" key="2">
    <source>
        <dbReference type="EMBL" id="ALI35684.1"/>
    </source>
</evidence>
<gene>
    <name evidence="2" type="primary">tehB</name>
    <name evidence="2" type="ORF">NMY3_01481</name>
</gene>
<dbReference type="AlphaFoldDB" id="A0A654LW46"/>
<organism evidence="2 3">
    <name type="scientific">Candidatus Nitrosocosmicus oleophilus</name>
    <dbReference type="NCBI Taxonomy" id="1353260"/>
    <lineage>
        <taxon>Archaea</taxon>
        <taxon>Nitrososphaerota</taxon>
        <taxon>Nitrososphaeria</taxon>
        <taxon>Nitrososphaerales</taxon>
        <taxon>Nitrososphaeraceae</taxon>
        <taxon>Candidatus Nitrosocosmicus</taxon>
    </lineage>
</organism>
<evidence type="ECO:0000259" key="1">
    <source>
        <dbReference type="Pfam" id="PF13649"/>
    </source>
</evidence>
<dbReference type="SUPFAM" id="SSF53335">
    <property type="entry name" value="S-adenosyl-L-methionine-dependent methyltransferases"/>
    <property type="match status" value="1"/>
</dbReference>
<evidence type="ECO:0000313" key="3">
    <source>
        <dbReference type="Proteomes" id="UP000058925"/>
    </source>
</evidence>
<dbReference type="Pfam" id="PF13649">
    <property type="entry name" value="Methyltransf_25"/>
    <property type="match status" value="1"/>
</dbReference>
<keyword evidence="2" id="KW-0489">Methyltransferase</keyword>
<dbReference type="EC" id="2.1.1.-" evidence="2"/>
<name>A0A654LW46_9ARCH</name>
<dbReference type="GO" id="GO:0008168">
    <property type="term" value="F:methyltransferase activity"/>
    <property type="evidence" value="ECO:0007669"/>
    <property type="project" value="UniProtKB-KW"/>
</dbReference>
<dbReference type="Gene3D" id="3.40.50.150">
    <property type="entry name" value="Vaccinia Virus protein VP39"/>
    <property type="match status" value="1"/>
</dbReference>
<dbReference type="CDD" id="cd02440">
    <property type="entry name" value="AdoMet_MTases"/>
    <property type="match status" value="1"/>
</dbReference>
<keyword evidence="2" id="KW-0808">Transferase</keyword>
<dbReference type="KEGG" id="taa:NMY3_01481"/>
<dbReference type="InterPro" id="IPR041698">
    <property type="entry name" value="Methyltransf_25"/>
</dbReference>
<proteinExistence type="predicted"/>
<dbReference type="InterPro" id="IPR029063">
    <property type="entry name" value="SAM-dependent_MTases_sf"/>
</dbReference>
<dbReference type="GO" id="GO:0032259">
    <property type="term" value="P:methylation"/>
    <property type="evidence" value="ECO:0007669"/>
    <property type="project" value="UniProtKB-KW"/>
</dbReference>
<dbReference type="EMBL" id="CP012850">
    <property type="protein sequence ID" value="ALI35684.1"/>
    <property type="molecule type" value="Genomic_DNA"/>
</dbReference>
<dbReference type="Proteomes" id="UP000058925">
    <property type="component" value="Chromosome"/>
</dbReference>
<accession>A0A654LW46</accession>
<feature type="domain" description="Methyltransferase" evidence="1">
    <location>
        <begin position="51"/>
        <end position="148"/>
    </location>
</feature>
<protein>
    <submittedName>
        <fullName evidence="2">Putative S-adenosyl-L-methionine-dependent methyltransferase TehB</fullName>
        <ecNumber evidence="2">2.1.1.-</ecNumber>
    </submittedName>
</protein>
<reference evidence="3" key="1">
    <citation type="submission" date="2015-10" db="EMBL/GenBank/DDBJ databases">
        <title>Niche specialization of a soil ammonia-oxidizing archaeon, Candidatus Nitrosocosmicus oleophilus.</title>
        <authorList>
            <person name="Jung M.-Y."/>
            <person name="Rhee S.-K."/>
        </authorList>
    </citation>
    <scope>NUCLEOTIDE SEQUENCE [LARGE SCALE GENOMIC DNA]</scope>
    <source>
        <strain evidence="3">MY3</strain>
    </source>
</reference>
<sequence>MNIPKNGLRHRMSKVWDKIYESDSAFFGDEPSHFATLCLREMKTNNVKKLLELGAGQGRDSIFFASNGIQVAALDYSNAGIEIILNKTKKEKKGLQVNSKTFDIRNALPFPNNYFDAVYSHMFLNMKFSQDELNFIISEIRRVLKDGGFNFFSVRNNHDNFYRKGMEIEKGIYDINGFEIRFFTEKDIQDLLGGHFQLLWIKEMSEDPVTLYLICYKKNL</sequence>
<keyword evidence="3" id="KW-1185">Reference proteome</keyword>